<protein>
    <submittedName>
        <fullName evidence="2">Uncharacterized protein</fullName>
    </submittedName>
</protein>
<reference evidence="2 3" key="1">
    <citation type="submission" date="2024-01" db="EMBL/GenBank/DDBJ databases">
        <title>The complete chloroplast genome sequence of Lithospermum erythrorhizon: insights into the phylogenetic relationship among Boraginaceae species and the maternal lineages of purple gromwells.</title>
        <authorList>
            <person name="Okada T."/>
            <person name="Watanabe K."/>
        </authorList>
    </citation>
    <scope>NUCLEOTIDE SEQUENCE [LARGE SCALE GENOMIC DNA]</scope>
</reference>
<keyword evidence="3" id="KW-1185">Reference proteome</keyword>
<feature type="coiled-coil region" evidence="1">
    <location>
        <begin position="116"/>
        <end position="153"/>
    </location>
</feature>
<keyword evidence="1" id="KW-0175">Coiled coil</keyword>
<gene>
    <name evidence="2" type="ORF">LIER_08173</name>
</gene>
<evidence type="ECO:0000256" key="1">
    <source>
        <dbReference type="SAM" id="Coils"/>
    </source>
</evidence>
<dbReference type="Proteomes" id="UP001454036">
    <property type="component" value="Unassembled WGS sequence"/>
</dbReference>
<sequence length="183" mass="20662">MKGDRVALFRRAKVVKKSSKEAAVLDVPRIHSTTTEAPAALLGKGMLPLKRALPYSQKGTTSIPPHQTRILMKIQERIGKDYKFIRDPLEVHSALALHLIKAMNAACRVDFLDDARQETCQKERALQLQVKELKEENDRLKVAATQAVKEKKEATSQAIAEIKKHDALQARFTRLESEHFDLT</sequence>
<comment type="caution">
    <text evidence="2">The sequence shown here is derived from an EMBL/GenBank/DDBJ whole genome shotgun (WGS) entry which is preliminary data.</text>
</comment>
<name>A0AAV3PB06_LITER</name>
<dbReference type="EMBL" id="BAABME010001308">
    <property type="protein sequence ID" value="GAA0148840.1"/>
    <property type="molecule type" value="Genomic_DNA"/>
</dbReference>
<proteinExistence type="predicted"/>
<evidence type="ECO:0000313" key="3">
    <source>
        <dbReference type="Proteomes" id="UP001454036"/>
    </source>
</evidence>
<evidence type="ECO:0000313" key="2">
    <source>
        <dbReference type="EMBL" id="GAA0148840.1"/>
    </source>
</evidence>
<dbReference type="AlphaFoldDB" id="A0AAV3PB06"/>
<accession>A0AAV3PB06</accession>
<organism evidence="2 3">
    <name type="scientific">Lithospermum erythrorhizon</name>
    <name type="common">Purple gromwell</name>
    <name type="synonym">Lithospermum officinale var. erythrorhizon</name>
    <dbReference type="NCBI Taxonomy" id="34254"/>
    <lineage>
        <taxon>Eukaryota</taxon>
        <taxon>Viridiplantae</taxon>
        <taxon>Streptophyta</taxon>
        <taxon>Embryophyta</taxon>
        <taxon>Tracheophyta</taxon>
        <taxon>Spermatophyta</taxon>
        <taxon>Magnoliopsida</taxon>
        <taxon>eudicotyledons</taxon>
        <taxon>Gunneridae</taxon>
        <taxon>Pentapetalae</taxon>
        <taxon>asterids</taxon>
        <taxon>lamiids</taxon>
        <taxon>Boraginales</taxon>
        <taxon>Boraginaceae</taxon>
        <taxon>Boraginoideae</taxon>
        <taxon>Lithospermeae</taxon>
        <taxon>Lithospermum</taxon>
    </lineage>
</organism>